<feature type="region of interest" description="Disordered" evidence="1">
    <location>
        <begin position="56"/>
        <end position="85"/>
    </location>
</feature>
<sequence>MGVADGVGGRSKSQSRPSSTPSAFFACRLMHYRSVEGEASMTPPSSHSGIPPVTPVPILTPPPATSYSGSSRPVPPAPTFPPLTTPNHIAQHPYHKLLQPVVRLFIHIIRMSSSLPTSWTLHDIFAASAPPPPPEPAAPEPSYLSERGQESPKADLPRFIT</sequence>
<feature type="compositionally biased region" description="Pro residues" evidence="1">
    <location>
        <begin position="129"/>
        <end position="139"/>
    </location>
</feature>
<gene>
    <name evidence="2" type="ORF">P691DRAFT_779431</name>
</gene>
<feature type="compositionally biased region" description="Pro residues" evidence="1">
    <location>
        <begin position="73"/>
        <end position="84"/>
    </location>
</feature>
<reference evidence="2" key="1">
    <citation type="submission" date="2020-11" db="EMBL/GenBank/DDBJ databases">
        <authorList>
            <consortium name="DOE Joint Genome Institute"/>
            <person name="Ahrendt S."/>
            <person name="Riley R."/>
            <person name="Andreopoulos W."/>
            <person name="Labutti K."/>
            <person name="Pangilinan J."/>
            <person name="Ruiz-Duenas F.J."/>
            <person name="Barrasa J.M."/>
            <person name="Sanchez-Garcia M."/>
            <person name="Camarero S."/>
            <person name="Miyauchi S."/>
            <person name="Serrano A."/>
            <person name="Linde D."/>
            <person name="Babiker R."/>
            <person name="Drula E."/>
            <person name="Ayuso-Fernandez I."/>
            <person name="Pacheco R."/>
            <person name="Padilla G."/>
            <person name="Ferreira P."/>
            <person name="Barriuso J."/>
            <person name="Kellner H."/>
            <person name="Castanera R."/>
            <person name="Alfaro M."/>
            <person name="Ramirez L."/>
            <person name="Pisabarro A.G."/>
            <person name="Kuo A."/>
            <person name="Tritt A."/>
            <person name="Lipzen A."/>
            <person name="He G."/>
            <person name="Yan M."/>
            <person name="Ng V."/>
            <person name="Cullen D."/>
            <person name="Martin F."/>
            <person name="Rosso M.-N."/>
            <person name="Henrissat B."/>
            <person name="Hibbett D."/>
            <person name="Martinez A.T."/>
            <person name="Grigoriev I.V."/>
        </authorList>
    </citation>
    <scope>NUCLEOTIDE SEQUENCE</scope>
    <source>
        <strain evidence="2">MF-IS2</strain>
    </source>
</reference>
<dbReference type="AlphaFoldDB" id="A0A9P5X0I5"/>
<feature type="region of interest" description="Disordered" evidence="1">
    <location>
        <begin position="1"/>
        <end position="22"/>
    </location>
</feature>
<name>A0A9P5X0I5_9AGAR</name>
<feature type="compositionally biased region" description="Basic and acidic residues" evidence="1">
    <location>
        <begin position="147"/>
        <end position="161"/>
    </location>
</feature>
<dbReference type="EMBL" id="MU151640">
    <property type="protein sequence ID" value="KAF9442399.1"/>
    <property type="molecule type" value="Genomic_DNA"/>
</dbReference>
<comment type="caution">
    <text evidence="2">The sequence shown here is derived from an EMBL/GenBank/DDBJ whole genome shotgun (WGS) entry which is preliminary data.</text>
</comment>
<feature type="region of interest" description="Disordered" evidence="1">
    <location>
        <begin position="128"/>
        <end position="161"/>
    </location>
</feature>
<accession>A0A9P5X0I5</accession>
<keyword evidence="3" id="KW-1185">Reference proteome</keyword>
<organism evidence="2 3">
    <name type="scientific">Macrolepiota fuliginosa MF-IS2</name>
    <dbReference type="NCBI Taxonomy" id="1400762"/>
    <lineage>
        <taxon>Eukaryota</taxon>
        <taxon>Fungi</taxon>
        <taxon>Dikarya</taxon>
        <taxon>Basidiomycota</taxon>
        <taxon>Agaricomycotina</taxon>
        <taxon>Agaricomycetes</taxon>
        <taxon>Agaricomycetidae</taxon>
        <taxon>Agaricales</taxon>
        <taxon>Agaricineae</taxon>
        <taxon>Agaricaceae</taxon>
        <taxon>Macrolepiota</taxon>
    </lineage>
</organism>
<evidence type="ECO:0000313" key="2">
    <source>
        <dbReference type="EMBL" id="KAF9442399.1"/>
    </source>
</evidence>
<feature type="compositionally biased region" description="Low complexity" evidence="1">
    <location>
        <begin position="10"/>
        <end position="22"/>
    </location>
</feature>
<evidence type="ECO:0000256" key="1">
    <source>
        <dbReference type="SAM" id="MobiDB-lite"/>
    </source>
</evidence>
<protein>
    <submittedName>
        <fullName evidence="2">Uncharacterized protein</fullName>
    </submittedName>
</protein>
<dbReference type="Proteomes" id="UP000807342">
    <property type="component" value="Unassembled WGS sequence"/>
</dbReference>
<evidence type="ECO:0000313" key="3">
    <source>
        <dbReference type="Proteomes" id="UP000807342"/>
    </source>
</evidence>
<proteinExistence type="predicted"/>